<feature type="compositionally biased region" description="Basic and acidic residues" evidence="1">
    <location>
        <begin position="1"/>
        <end position="13"/>
    </location>
</feature>
<protein>
    <submittedName>
        <fullName evidence="2">Uncharacterized protein</fullName>
    </submittedName>
</protein>
<reference evidence="2" key="1">
    <citation type="submission" date="2024-01" db="EMBL/GenBank/DDBJ databases">
        <authorList>
            <person name="Webb A."/>
        </authorList>
    </citation>
    <scope>NUCLEOTIDE SEQUENCE</scope>
    <source>
        <strain evidence="2">Pm1</strain>
    </source>
</reference>
<sequence>MGEFETCKPDRAEYVSQSPPGPPLFDTWLGDALWEGPVVVHNAPHSKHNRRMGEELPLQY</sequence>
<name>A0AAV1TG42_9STRA</name>
<feature type="region of interest" description="Disordered" evidence="1">
    <location>
        <begin position="1"/>
        <end position="20"/>
    </location>
</feature>
<accession>A0AAV1TG42</accession>
<dbReference type="Proteomes" id="UP001162060">
    <property type="component" value="Unassembled WGS sequence"/>
</dbReference>
<evidence type="ECO:0000256" key="1">
    <source>
        <dbReference type="SAM" id="MobiDB-lite"/>
    </source>
</evidence>
<organism evidence="2 3">
    <name type="scientific">Peronospora matthiolae</name>
    <dbReference type="NCBI Taxonomy" id="2874970"/>
    <lineage>
        <taxon>Eukaryota</taxon>
        <taxon>Sar</taxon>
        <taxon>Stramenopiles</taxon>
        <taxon>Oomycota</taxon>
        <taxon>Peronosporomycetes</taxon>
        <taxon>Peronosporales</taxon>
        <taxon>Peronosporaceae</taxon>
        <taxon>Peronospora</taxon>
    </lineage>
</organism>
<proteinExistence type="predicted"/>
<evidence type="ECO:0000313" key="3">
    <source>
        <dbReference type="Proteomes" id="UP001162060"/>
    </source>
</evidence>
<dbReference type="AlphaFoldDB" id="A0AAV1TG42"/>
<gene>
    <name evidence="2" type="ORF">PM001_LOCUS6023</name>
</gene>
<comment type="caution">
    <text evidence="2">The sequence shown here is derived from an EMBL/GenBank/DDBJ whole genome shotgun (WGS) entry which is preliminary data.</text>
</comment>
<dbReference type="EMBL" id="CAKLBY020000048">
    <property type="protein sequence ID" value="CAK7919508.1"/>
    <property type="molecule type" value="Genomic_DNA"/>
</dbReference>
<evidence type="ECO:0000313" key="2">
    <source>
        <dbReference type="EMBL" id="CAK7919508.1"/>
    </source>
</evidence>